<evidence type="ECO:0000313" key="1">
    <source>
        <dbReference type="EMBL" id="KZT27191.1"/>
    </source>
</evidence>
<dbReference type="AlphaFoldDB" id="A0A165TUC4"/>
<name>A0A165TUC4_9AGAM</name>
<dbReference type="OrthoDB" id="3197409at2759"/>
<evidence type="ECO:0008006" key="3">
    <source>
        <dbReference type="Google" id="ProtNLM"/>
    </source>
</evidence>
<organism evidence="1 2">
    <name type="scientific">Neolentinus lepideus HHB14362 ss-1</name>
    <dbReference type="NCBI Taxonomy" id="1314782"/>
    <lineage>
        <taxon>Eukaryota</taxon>
        <taxon>Fungi</taxon>
        <taxon>Dikarya</taxon>
        <taxon>Basidiomycota</taxon>
        <taxon>Agaricomycotina</taxon>
        <taxon>Agaricomycetes</taxon>
        <taxon>Gloeophyllales</taxon>
        <taxon>Gloeophyllaceae</taxon>
        <taxon>Neolentinus</taxon>
    </lineage>
</organism>
<accession>A0A165TUC4</accession>
<protein>
    <recommendedName>
        <fullName evidence="3">SnoaL-like domain-containing protein</fullName>
    </recommendedName>
</protein>
<dbReference type="EMBL" id="KV425563">
    <property type="protein sequence ID" value="KZT27191.1"/>
    <property type="molecule type" value="Genomic_DNA"/>
</dbReference>
<proteinExistence type="predicted"/>
<dbReference type="InParanoid" id="A0A165TUC4"/>
<reference evidence="1 2" key="1">
    <citation type="journal article" date="2016" name="Mol. Biol. Evol.">
        <title>Comparative Genomics of Early-Diverging Mushroom-Forming Fungi Provides Insights into the Origins of Lignocellulose Decay Capabilities.</title>
        <authorList>
            <person name="Nagy L.G."/>
            <person name="Riley R."/>
            <person name="Tritt A."/>
            <person name="Adam C."/>
            <person name="Daum C."/>
            <person name="Floudas D."/>
            <person name="Sun H."/>
            <person name="Yadav J.S."/>
            <person name="Pangilinan J."/>
            <person name="Larsson K.H."/>
            <person name="Matsuura K."/>
            <person name="Barry K."/>
            <person name="Labutti K."/>
            <person name="Kuo R."/>
            <person name="Ohm R.A."/>
            <person name="Bhattacharya S.S."/>
            <person name="Shirouzu T."/>
            <person name="Yoshinaga Y."/>
            <person name="Martin F.M."/>
            <person name="Grigoriev I.V."/>
            <person name="Hibbett D.S."/>
        </authorList>
    </citation>
    <scope>NUCLEOTIDE SEQUENCE [LARGE SCALE GENOMIC DNA]</scope>
    <source>
        <strain evidence="1 2">HHB14362 ss-1</strain>
    </source>
</reference>
<evidence type="ECO:0000313" key="2">
    <source>
        <dbReference type="Proteomes" id="UP000076761"/>
    </source>
</evidence>
<dbReference type="STRING" id="1314782.A0A165TUC4"/>
<sequence length="174" mass="19283">MAASNELPDLETWAKSRIAALYETTEEDRFDSAFESCFSSDAQIIMNHEPVSRENAKSDLLTKRFAAQQATVNWDNVMSASKEGDDKASHVTVRVIWKIGIVAGFCTITRTMRLRIRAAPAQRTTQCTFSVKIDRDASGSAGSEDNRRIVQLWQTAVDKAAPIHFAKPHPPVTG</sequence>
<keyword evidence="2" id="KW-1185">Reference proteome</keyword>
<dbReference type="Proteomes" id="UP000076761">
    <property type="component" value="Unassembled WGS sequence"/>
</dbReference>
<gene>
    <name evidence="1" type="ORF">NEOLEDRAFT_1061311</name>
</gene>